<accession>A0A8T0HQS5</accession>
<dbReference type="AlphaFoldDB" id="A0A8T0HQS5"/>
<evidence type="ECO:0000313" key="1">
    <source>
        <dbReference type="EMBL" id="KAG0573151.1"/>
    </source>
</evidence>
<organism evidence="1 2">
    <name type="scientific">Ceratodon purpureus</name>
    <name type="common">Fire moss</name>
    <name type="synonym">Dicranum purpureum</name>
    <dbReference type="NCBI Taxonomy" id="3225"/>
    <lineage>
        <taxon>Eukaryota</taxon>
        <taxon>Viridiplantae</taxon>
        <taxon>Streptophyta</taxon>
        <taxon>Embryophyta</taxon>
        <taxon>Bryophyta</taxon>
        <taxon>Bryophytina</taxon>
        <taxon>Bryopsida</taxon>
        <taxon>Dicranidae</taxon>
        <taxon>Pseudoditrichales</taxon>
        <taxon>Ditrichaceae</taxon>
        <taxon>Ceratodon</taxon>
    </lineage>
</organism>
<keyword evidence="2" id="KW-1185">Reference proteome</keyword>
<name>A0A8T0HQS5_CERPU</name>
<comment type="caution">
    <text evidence="1">The sequence shown here is derived from an EMBL/GenBank/DDBJ whole genome shotgun (WGS) entry which is preliminary data.</text>
</comment>
<evidence type="ECO:0000313" key="2">
    <source>
        <dbReference type="Proteomes" id="UP000822688"/>
    </source>
</evidence>
<protein>
    <submittedName>
        <fullName evidence="1">Uncharacterized protein</fullName>
    </submittedName>
</protein>
<gene>
    <name evidence="1" type="ORF">KC19_VG152800</name>
</gene>
<reference evidence="1" key="1">
    <citation type="submission" date="2020-06" db="EMBL/GenBank/DDBJ databases">
        <title>WGS assembly of Ceratodon purpureus strain R40.</title>
        <authorList>
            <person name="Carey S.B."/>
            <person name="Jenkins J."/>
            <person name="Shu S."/>
            <person name="Lovell J.T."/>
            <person name="Sreedasyam A."/>
            <person name="Maumus F."/>
            <person name="Tiley G.P."/>
            <person name="Fernandez-Pozo N."/>
            <person name="Barry K."/>
            <person name="Chen C."/>
            <person name="Wang M."/>
            <person name="Lipzen A."/>
            <person name="Daum C."/>
            <person name="Saski C.A."/>
            <person name="Payton A.C."/>
            <person name="Mcbreen J.C."/>
            <person name="Conrad R.E."/>
            <person name="Kollar L.M."/>
            <person name="Olsson S."/>
            <person name="Huttunen S."/>
            <person name="Landis J.B."/>
            <person name="Wickett N.J."/>
            <person name="Johnson M.G."/>
            <person name="Rensing S.A."/>
            <person name="Grimwood J."/>
            <person name="Schmutz J."/>
            <person name="Mcdaniel S.F."/>
        </authorList>
    </citation>
    <scope>NUCLEOTIDE SEQUENCE</scope>
    <source>
        <strain evidence="1">R40</strain>
    </source>
</reference>
<sequence>MVMSYEIRKPSGKARGVVNLPVRVGAIVKTNESKSSSDAPVMAYPAAGYSAGQRNKQYYPPQYHAQYGQPAVYYQQPAYVRPQRRRGGPGMGLGAGLLGIGFCSGRRRWVWRRLWRRVRWLSL</sequence>
<dbReference type="Proteomes" id="UP000822688">
    <property type="component" value="Chromosome V"/>
</dbReference>
<dbReference type="EMBL" id="CM026426">
    <property type="protein sequence ID" value="KAG0573151.1"/>
    <property type="molecule type" value="Genomic_DNA"/>
</dbReference>
<proteinExistence type="predicted"/>